<accession>A0A7C9TL04</accession>
<protein>
    <submittedName>
        <fullName evidence="5">TetR/AcrR family transcriptional regulator</fullName>
    </submittedName>
</protein>
<name>A0A7C9TL04_9BURK</name>
<dbReference type="SUPFAM" id="SSF46689">
    <property type="entry name" value="Homeodomain-like"/>
    <property type="match status" value="1"/>
</dbReference>
<dbReference type="GO" id="GO:0000976">
    <property type="term" value="F:transcription cis-regulatory region binding"/>
    <property type="evidence" value="ECO:0007669"/>
    <property type="project" value="TreeGrafter"/>
</dbReference>
<evidence type="ECO:0000313" key="5">
    <source>
        <dbReference type="EMBL" id="NDY93199.1"/>
    </source>
</evidence>
<dbReference type="RefSeq" id="WP_163459249.1">
    <property type="nucleotide sequence ID" value="NZ_JAAGOH010000030.1"/>
</dbReference>
<dbReference type="EMBL" id="JAAGOH010000030">
    <property type="protein sequence ID" value="NDY93199.1"/>
    <property type="molecule type" value="Genomic_DNA"/>
</dbReference>
<feature type="compositionally biased region" description="Polar residues" evidence="3">
    <location>
        <begin position="195"/>
        <end position="204"/>
    </location>
</feature>
<dbReference type="AlphaFoldDB" id="A0A7C9TL04"/>
<gene>
    <name evidence="5" type="ORF">G3A44_18555</name>
</gene>
<dbReference type="InterPro" id="IPR050109">
    <property type="entry name" value="HTH-type_TetR-like_transc_reg"/>
</dbReference>
<dbReference type="Gene3D" id="1.10.357.10">
    <property type="entry name" value="Tetracycline Repressor, domain 2"/>
    <property type="match status" value="1"/>
</dbReference>
<dbReference type="Pfam" id="PF17937">
    <property type="entry name" value="TetR_C_28"/>
    <property type="match status" value="1"/>
</dbReference>
<dbReference type="Pfam" id="PF00440">
    <property type="entry name" value="TetR_N"/>
    <property type="match status" value="1"/>
</dbReference>
<keyword evidence="6" id="KW-1185">Reference proteome</keyword>
<evidence type="ECO:0000256" key="1">
    <source>
        <dbReference type="ARBA" id="ARBA00023125"/>
    </source>
</evidence>
<feature type="region of interest" description="Disordered" evidence="3">
    <location>
        <begin position="183"/>
        <end position="204"/>
    </location>
</feature>
<evidence type="ECO:0000256" key="2">
    <source>
        <dbReference type="PROSITE-ProRule" id="PRU00335"/>
    </source>
</evidence>
<dbReference type="InterPro" id="IPR001647">
    <property type="entry name" value="HTH_TetR"/>
</dbReference>
<dbReference type="GO" id="GO:0003700">
    <property type="term" value="F:DNA-binding transcription factor activity"/>
    <property type="evidence" value="ECO:0007669"/>
    <property type="project" value="TreeGrafter"/>
</dbReference>
<proteinExistence type="predicted"/>
<dbReference type="PROSITE" id="PS50977">
    <property type="entry name" value="HTH_TETR_2"/>
    <property type="match status" value="1"/>
</dbReference>
<evidence type="ECO:0000313" key="6">
    <source>
        <dbReference type="Proteomes" id="UP000484255"/>
    </source>
</evidence>
<dbReference type="PANTHER" id="PTHR30055">
    <property type="entry name" value="HTH-TYPE TRANSCRIPTIONAL REGULATOR RUTR"/>
    <property type="match status" value="1"/>
</dbReference>
<sequence>MPRLPRIDRQQVLDVAEAIVVQHGAGQLTIDAVARAAGITKGGVQSCFGTKDQLVTALLQRWAGAWEAAKARAAMPAEPGAAPLTPVQQHVRVTATETALNARAASLLAAVLQSPAQTEWLRTWYAEQLLPLDLGTDDGRRARLAFLATEGAFLLRYLGLARFDDSQWQDLFADLERCARPAGASPAIDAGDTGPTDNTPQAAA</sequence>
<evidence type="ECO:0000259" key="4">
    <source>
        <dbReference type="PROSITE" id="PS50977"/>
    </source>
</evidence>
<evidence type="ECO:0000256" key="3">
    <source>
        <dbReference type="SAM" id="MobiDB-lite"/>
    </source>
</evidence>
<dbReference type="PANTHER" id="PTHR30055:SF148">
    <property type="entry name" value="TETR-FAMILY TRANSCRIPTIONAL REGULATOR"/>
    <property type="match status" value="1"/>
</dbReference>
<comment type="caution">
    <text evidence="5">The sequence shown here is derived from an EMBL/GenBank/DDBJ whole genome shotgun (WGS) entry which is preliminary data.</text>
</comment>
<organism evidence="5 6">
    <name type="scientific">Ideonella livida</name>
    <dbReference type="NCBI Taxonomy" id="2707176"/>
    <lineage>
        <taxon>Bacteria</taxon>
        <taxon>Pseudomonadati</taxon>
        <taxon>Pseudomonadota</taxon>
        <taxon>Betaproteobacteria</taxon>
        <taxon>Burkholderiales</taxon>
        <taxon>Sphaerotilaceae</taxon>
        <taxon>Ideonella</taxon>
    </lineage>
</organism>
<feature type="DNA-binding region" description="H-T-H motif" evidence="2">
    <location>
        <begin position="29"/>
        <end position="48"/>
    </location>
</feature>
<feature type="domain" description="HTH tetR-type" evidence="4">
    <location>
        <begin position="6"/>
        <end position="66"/>
    </location>
</feature>
<dbReference type="InterPro" id="IPR041479">
    <property type="entry name" value="TetR_CgmR_C"/>
</dbReference>
<reference evidence="5 6" key="1">
    <citation type="submission" date="2020-02" db="EMBL/GenBank/DDBJ databases">
        <title>Ideonella bacterium strain TBM-1.</title>
        <authorList>
            <person name="Chen W.-M."/>
        </authorList>
    </citation>
    <scope>NUCLEOTIDE SEQUENCE [LARGE SCALE GENOMIC DNA]</scope>
    <source>
        <strain evidence="5 6">TBM-1</strain>
    </source>
</reference>
<dbReference type="InterPro" id="IPR009057">
    <property type="entry name" value="Homeodomain-like_sf"/>
</dbReference>
<keyword evidence="1 2" id="KW-0238">DNA-binding</keyword>
<dbReference type="Proteomes" id="UP000484255">
    <property type="component" value="Unassembled WGS sequence"/>
</dbReference>